<feature type="domain" description="PP2A regulatory subunit B'' EF-hand" evidence="4">
    <location>
        <begin position="372"/>
        <end position="439"/>
    </location>
</feature>
<keyword evidence="2" id="KW-0106">Calcium</keyword>
<dbReference type="PANTHER" id="PTHR14095">
    <property type="entry name" value="PHOSPHATASE 2A REGULATORY SUBUNIT-RELATED"/>
    <property type="match status" value="1"/>
</dbReference>
<accession>A0A830HLC6</accession>
<feature type="region of interest" description="Disordered" evidence="3">
    <location>
        <begin position="631"/>
        <end position="656"/>
    </location>
</feature>
<sequence length="765" mass="81620">MSPPSQSQGGGVGGGGGGGGASVVNHVPSLSLSLPVSVSGGSSVSSISHPNSSSFSASKLLLDDLFMQWLALPASRTRILELLELASAGKLAVGSGGASLATSGTLSSVGSVAGGGGGGAVNVAEQQHQNLENSSSVANGADEAGNLGSAQIGITPAQAAAAASTGGAPLSPPKAPTSMTQQTNAAASVAASSPKNSNNSPVASSPSKTLMRRGSHANIIPTFFFGNKNDDASVNDRTAEASTELTAALGRLTNKGTLTPDGFMEALRTLAGLPVYFAPCLARQLVGNKAKVSGGDDVPLAVACTGVSEEALKKWWLGDGRATKGACHATVVDRAFDILLNGGVEPRGDAEGATTTLGRFYSSKPNAATGATLTPDHFRRMLHTFANHHPGLEFLQPSRDFQQRYIDTVAIRMFYHNNQRGNMRMTRAEFSKSDIVDVLVHACDTEPDVNRILRYLSYEHFYVVYCKFWELDGDRDFVLSFDDVLRYNGHALTSRCIERIVAGCGRPNAPHVAMRRKLRHESTPKASREAMLAELSAADRSIVKGDLMTYEDFTYFLLSEEDKTSDVALQYWHRVLDVDDDGVLSARDMWHFYEEQLSRMECLSQEPVGFEDILCQILDMVPGRYPFAFSERGSGMQNRPTPDADDGDDAAADPTAGAPKVIWDAKEELPVGESLGGGPIGGVLLTLRMLKSHRRLASHVLDALINWGKFTLYECRDPQLVRLERECSMGGFTDWDRFARFEYSRLSAEEEEEEAAAAAAAAASG</sequence>
<dbReference type="PANTHER" id="PTHR14095:SF0">
    <property type="entry name" value="MIP22305P"/>
    <property type="match status" value="1"/>
</dbReference>
<dbReference type="SUPFAM" id="SSF47473">
    <property type="entry name" value="EF-hand"/>
    <property type="match status" value="1"/>
</dbReference>
<evidence type="ECO:0000256" key="1">
    <source>
        <dbReference type="ARBA" id="ARBA00022723"/>
    </source>
</evidence>
<evidence type="ECO:0000313" key="6">
    <source>
        <dbReference type="Proteomes" id="UP000660262"/>
    </source>
</evidence>
<gene>
    <name evidence="5" type="ORF">PPROV_000641400</name>
</gene>
<name>A0A830HLC6_9CHLO</name>
<feature type="region of interest" description="Disordered" evidence="3">
    <location>
        <begin position="163"/>
        <end position="211"/>
    </location>
</feature>
<feature type="compositionally biased region" description="Low complexity" evidence="3">
    <location>
        <begin position="184"/>
        <end position="208"/>
    </location>
</feature>
<keyword evidence="6" id="KW-1185">Reference proteome</keyword>
<dbReference type="InterPro" id="IPR018247">
    <property type="entry name" value="EF_Hand_1_Ca_BS"/>
</dbReference>
<dbReference type="Pfam" id="PF17958">
    <property type="entry name" value="EF-hand_13"/>
    <property type="match status" value="1"/>
</dbReference>
<dbReference type="Gene3D" id="1.10.238.10">
    <property type="entry name" value="EF-hand"/>
    <property type="match status" value="1"/>
</dbReference>
<dbReference type="EMBL" id="BNJQ01000017">
    <property type="protein sequence ID" value="GHP07672.1"/>
    <property type="molecule type" value="Genomic_DNA"/>
</dbReference>
<dbReference type="AlphaFoldDB" id="A0A830HLC6"/>
<feature type="region of interest" description="Disordered" evidence="3">
    <location>
        <begin position="1"/>
        <end position="22"/>
    </location>
</feature>
<dbReference type="GO" id="GO:0046872">
    <property type="term" value="F:metal ion binding"/>
    <property type="evidence" value="ECO:0007669"/>
    <property type="project" value="UniProtKB-KW"/>
</dbReference>
<feature type="compositionally biased region" description="Gly residues" evidence="3">
    <location>
        <begin position="8"/>
        <end position="21"/>
    </location>
</feature>
<evidence type="ECO:0000313" key="5">
    <source>
        <dbReference type="EMBL" id="GHP07672.1"/>
    </source>
</evidence>
<comment type="caution">
    <text evidence="5">The sequence shown here is derived from an EMBL/GenBank/DDBJ whole genome shotgun (WGS) entry which is preliminary data.</text>
</comment>
<dbReference type="Gene3D" id="1.10.238.220">
    <property type="match status" value="1"/>
</dbReference>
<evidence type="ECO:0000256" key="2">
    <source>
        <dbReference type="ARBA" id="ARBA00022837"/>
    </source>
</evidence>
<dbReference type="OrthoDB" id="5586at2759"/>
<reference evidence="5" key="1">
    <citation type="submission" date="2020-10" db="EMBL/GenBank/DDBJ databases">
        <title>Unveiling of a novel bifunctional photoreceptor, Dualchrome1, isolated from a cosmopolitan green alga.</title>
        <authorList>
            <person name="Suzuki S."/>
            <person name="Kawachi M."/>
        </authorList>
    </citation>
    <scope>NUCLEOTIDE SEQUENCE</scope>
    <source>
        <strain evidence="5">NIES 2893</strain>
    </source>
</reference>
<dbReference type="GO" id="GO:0000159">
    <property type="term" value="C:protein phosphatase type 2A complex"/>
    <property type="evidence" value="ECO:0007669"/>
    <property type="project" value="TreeGrafter"/>
</dbReference>
<dbReference type="InterPro" id="IPR041534">
    <property type="entry name" value="EF-hand_13"/>
</dbReference>
<protein>
    <recommendedName>
        <fullName evidence="4">PP2A regulatory subunit B'' EF-hand domain-containing protein</fullName>
    </recommendedName>
</protein>
<dbReference type="InterPro" id="IPR011992">
    <property type="entry name" value="EF-hand-dom_pair"/>
</dbReference>
<dbReference type="GO" id="GO:0019888">
    <property type="term" value="F:protein phosphatase regulator activity"/>
    <property type="evidence" value="ECO:0007669"/>
    <property type="project" value="TreeGrafter"/>
</dbReference>
<dbReference type="PROSITE" id="PS00018">
    <property type="entry name" value="EF_HAND_1"/>
    <property type="match status" value="1"/>
</dbReference>
<organism evidence="5 6">
    <name type="scientific">Pycnococcus provasolii</name>
    <dbReference type="NCBI Taxonomy" id="41880"/>
    <lineage>
        <taxon>Eukaryota</taxon>
        <taxon>Viridiplantae</taxon>
        <taxon>Chlorophyta</taxon>
        <taxon>Pseudoscourfieldiophyceae</taxon>
        <taxon>Pseudoscourfieldiales</taxon>
        <taxon>Pycnococcaceae</taxon>
        <taxon>Pycnococcus</taxon>
    </lineage>
</organism>
<dbReference type="Proteomes" id="UP000660262">
    <property type="component" value="Unassembled WGS sequence"/>
</dbReference>
<proteinExistence type="predicted"/>
<keyword evidence="1" id="KW-0479">Metal-binding</keyword>
<evidence type="ECO:0000259" key="4">
    <source>
        <dbReference type="Pfam" id="PF17958"/>
    </source>
</evidence>
<evidence type="ECO:0000256" key="3">
    <source>
        <dbReference type="SAM" id="MobiDB-lite"/>
    </source>
</evidence>